<evidence type="ECO:0000313" key="4">
    <source>
        <dbReference type="EMBL" id="CDO96266.1"/>
    </source>
</evidence>
<dbReference type="Pfam" id="PF12937">
    <property type="entry name" value="F-box-like"/>
    <property type="match status" value="1"/>
</dbReference>
<dbReference type="GO" id="GO:0019005">
    <property type="term" value="C:SCF ubiquitin ligase complex"/>
    <property type="evidence" value="ECO:0007669"/>
    <property type="project" value="TreeGrafter"/>
</dbReference>
<protein>
    <submittedName>
        <fullName evidence="4">WGS project CCBQ000000000 data, contig 00058</fullName>
    </submittedName>
</protein>
<dbReference type="EMBL" id="CCBQ010000047">
    <property type="protein sequence ID" value="CDO96266.1"/>
    <property type="molecule type" value="Genomic_DNA"/>
</dbReference>
<evidence type="ECO:0000259" key="3">
    <source>
        <dbReference type="Pfam" id="PF19270"/>
    </source>
</evidence>
<dbReference type="InterPro" id="IPR001810">
    <property type="entry name" value="F-box_dom"/>
</dbReference>
<dbReference type="SUPFAM" id="SSF81383">
    <property type="entry name" value="F-box domain"/>
    <property type="match status" value="1"/>
</dbReference>
<reference evidence="4 5" key="1">
    <citation type="submission" date="2014-03" db="EMBL/GenBank/DDBJ databases">
        <title>The genome of Kluyveromyces dobzhanskii.</title>
        <authorList>
            <person name="Nystedt B."/>
            <person name="Astrom S."/>
        </authorList>
    </citation>
    <scope>NUCLEOTIDE SEQUENCE [LARGE SCALE GENOMIC DNA]</scope>
    <source>
        <strain evidence="4 5">CBS 2104</strain>
    </source>
</reference>
<accession>A0A0A8LDC9</accession>
<evidence type="ECO:0000259" key="2">
    <source>
        <dbReference type="Pfam" id="PF12937"/>
    </source>
</evidence>
<dbReference type="PANTHER" id="PTHR12874:SF9">
    <property type="entry name" value="F-BOX ONLY PROTEIN 48"/>
    <property type="match status" value="1"/>
</dbReference>
<keyword evidence="1" id="KW-0833">Ubl conjugation pathway</keyword>
<keyword evidence="5" id="KW-1185">Reference proteome</keyword>
<dbReference type="GO" id="GO:0031146">
    <property type="term" value="P:SCF-dependent proteasomal ubiquitin-dependent protein catabolic process"/>
    <property type="evidence" value="ECO:0007669"/>
    <property type="project" value="TreeGrafter"/>
</dbReference>
<dbReference type="Proteomes" id="UP000031516">
    <property type="component" value="Unassembled WGS sequence"/>
</dbReference>
<dbReference type="AlphaFoldDB" id="A0A0A8LDC9"/>
<feature type="domain" description="F-box protein Hrt3/FBXO9 C-terminal" evidence="3">
    <location>
        <begin position="181"/>
        <end position="275"/>
    </location>
</feature>
<evidence type="ECO:0000313" key="5">
    <source>
        <dbReference type="Proteomes" id="UP000031516"/>
    </source>
</evidence>
<dbReference type="InterPro" id="IPR045464">
    <property type="entry name" value="Hrt3/FBXO9_C"/>
</dbReference>
<evidence type="ECO:0000256" key="1">
    <source>
        <dbReference type="ARBA" id="ARBA00022786"/>
    </source>
</evidence>
<dbReference type="GO" id="GO:0005737">
    <property type="term" value="C:cytoplasm"/>
    <property type="evidence" value="ECO:0007669"/>
    <property type="project" value="TreeGrafter"/>
</dbReference>
<dbReference type="PANTHER" id="PTHR12874">
    <property type="entry name" value="F-BOX ONLY PROTEIN 48-RELATED"/>
    <property type="match status" value="1"/>
</dbReference>
<dbReference type="Pfam" id="PF19270">
    <property type="entry name" value="FBO_C"/>
    <property type="match status" value="1"/>
</dbReference>
<dbReference type="OrthoDB" id="2117972at2759"/>
<comment type="caution">
    <text evidence="4">The sequence shown here is derived from an EMBL/GenBank/DDBJ whole genome shotgun (WGS) entry which is preliminary data.</text>
</comment>
<proteinExistence type="predicted"/>
<dbReference type="InterPro" id="IPR036047">
    <property type="entry name" value="F-box-like_dom_sf"/>
</dbReference>
<organism evidence="4 5">
    <name type="scientific">Kluyveromyces dobzhanskii CBS 2104</name>
    <dbReference type="NCBI Taxonomy" id="1427455"/>
    <lineage>
        <taxon>Eukaryota</taxon>
        <taxon>Fungi</taxon>
        <taxon>Dikarya</taxon>
        <taxon>Ascomycota</taxon>
        <taxon>Saccharomycotina</taxon>
        <taxon>Saccharomycetes</taxon>
        <taxon>Saccharomycetales</taxon>
        <taxon>Saccharomycetaceae</taxon>
        <taxon>Kluyveromyces</taxon>
    </lineage>
</organism>
<sequence>MEEKSEAIELWEKGFSKETAGAMTDAIKYYRLALRINPNVEKLYRKKLQEEWRLEEEMKKLQLNPNGNSDGLSDAVVDVTVRENTEDLSQDDDQIELPCWILNMLPDDLLTKIIDHIVLTSADSWVNLSLTCKKFNSLCFHDSSPYRTFAEYIYKKQVYNDNEMRLNGISDIKTLAETLWGQDDRKMLKERPYIKFHGVYISVVNYLRHGSIPEGSSSLLNPIHMITYYRYLRFYPNGKCMRLLTTDEPSVVVPELSIEEHANKKDVEICSWSLSLEEGLGQLKIQRTRAKDSLKFQEELKISNRGQRKFSKLKWVSSSATKVDGTNMQFSLSKEKPFHFSKVKSYHI</sequence>
<gene>
    <name evidence="4" type="ORF">KLDO_g4475</name>
</gene>
<name>A0A0A8LDC9_9SACH</name>
<feature type="domain" description="F-box" evidence="2">
    <location>
        <begin position="104"/>
        <end position="144"/>
    </location>
</feature>